<reference evidence="1 2" key="1">
    <citation type="submission" date="2021-01" db="EMBL/GenBank/DDBJ databases">
        <title>FDA dAtabase for Regulatory Grade micrObial Sequences (FDA-ARGOS): Supporting development and validation of Infectious Disease Dx tests.</title>
        <authorList>
            <person name="Nelson B."/>
            <person name="Plummer A."/>
            <person name="Tallon L."/>
            <person name="Sadzewicz L."/>
            <person name="Zhao X."/>
            <person name="Boylan J."/>
            <person name="Ott S."/>
            <person name="Bowen H."/>
            <person name="Vavikolanu K."/>
            <person name="Mehta A."/>
            <person name="Aluvathingal J."/>
            <person name="Nadendla S."/>
            <person name="Myers T."/>
            <person name="Yan Y."/>
            <person name="Sichtig H."/>
        </authorList>
    </citation>
    <scope>NUCLEOTIDE SEQUENCE [LARGE SCALE GENOMIC DNA]</scope>
    <source>
        <strain evidence="1 2">FDAARGOS_1161</strain>
    </source>
</reference>
<dbReference type="RefSeq" id="WP_040374485.1">
    <property type="nucleotide sequence ID" value="NZ_CP068053.1"/>
</dbReference>
<dbReference type="EMBL" id="CP068053">
    <property type="protein sequence ID" value="QQT00104.1"/>
    <property type="molecule type" value="Genomic_DNA"/>
</dbReference>
<evidence type="ECO:0000313" key="2">
    <source>
        <dbReference type="Proteomes" id="UP000595254"/>
    </source>
</evidence>
<dbReference type="Proteomes" id="UP000595254">
    <property type="component" value="Chromosome"/>
</dbReference>
<sequence>MEILECAGLELEKEKSNSPEDLFNRSSVSFKEGNEEKRLHVVYLRVFDELMRELTPFMEHPLYKGTTRNFYFYDIVALVCLLKDSSLSKRKRLYLNSQEEFSAYFKNLDFDSLKQTIKRLDQGQSTIVNR</sequence>
<keyword evidence="2" id="KW-1185">Reference proteome</keyword>
<name>A0A974NLV9_PERPY</name>
<dbReference type="AlphaFoldDB" id="A0A974NLV9"/>
<proteinExistence type="predicted"/>
<organism evidence="1 2">
    <name type="scientific">Peribacillus psychrosaccharolyticus</name>
    <name type="common">Bacillus psychrosaccharolyticus</name>
    <dbReference type="NCBI Taxonomy" id="1407"/>
    <lineage>
        <taxon>Bacteria</taxon>
        <taxon>Bacillati</taxon>
        <taxon>Bacillota</taxon>
        <taxon>Bacilli</taxon>
        <taxon>Bacillales</taxon>
        <taxon>Bacillaceae</taxon>
        <taxon>Peribacillus</taxon>
    </lineage>
</organism>
<protein>
    <submittedName>
        <fullName evidence="1">Uncharacterized protein</fullName>
    </submittedName>
</protein>
<dbReference type="KEGG" id="ppsr:I6J18_21400"/>
<accession>A0A974NLV9</accession>
<evidence type="ECO:0000313" key="1">
    <source>
        <dbReference type="EMBL" id="QQT00104.1"/>
    </source>
</evidence>
<gene>
    <name evidence="1" type="ORF">I6J18_21400</name>
</gene>